<accession>A0A8E2EAL0</accession>
<organism evidence="2 3">
    <name type="scientific">Lepidopterella palustris CBS 459.81</name>
    <dbReference type="NCBI Taxonomy" id="1314670"/>
    <lineage>
        <taxon>Eukaryota</taxon>
        <taxon>Fungi</taxon>
        <taxon>Dikarya</taxon>
        <taxon>Ascomycota</taxon>
        <taxon>Pezizomycotina</taxon>
        <taxon>Dothideomycetes</taxon>
        <taxon>Pleosporomycetidae</taxon>
        <taxon>Mytilinidiales</taxon>
        <taxon>Argynnaceae</taxon>
        <taxon>Lepidopterella</taxon>
    </lineage>
</organism>
<evidence type="ECO:0000313" key="3">
    <source>
        <dbReference type="Proteomes" id="UP000250266"/>
    </source>
</evidence>
<dbReference type="OrthoDB" id="2213137at2759"/>
<name>A0A8E2EAL0_9PEZI</name>
<protein>
    <submittedName>
        <fullName evidence="2">Uncharacterized protein</fullName>
    </submittedName>
</protein>
<dbReference type="EMBL" id="KV744962">
    <property type="protein sequence ID" value="OCK80382.1"/>
    <property type="molecule type" value="Genomic_DNA"/>
</dbReference>
<dbReference type="Proteomes" id="UP000250266">
    <property type="component" value="Unassembled WGS sequence"/>
</dbReference>
<evidence type="ECO:0000256" key="1">
    <source>
        <dbReference type="SAM" id="MobiDB-lite"/>
    </source>
</evidence>
<sequence length="72" mass="7641">MASSTHDLELHSLPPFPAEAGNGDTLSTVERSLHSLRDIEQPPLPPADGGKAAWLVLAGCSLIQAPVWGTRR</sequence>
<feature type="compositionally biased region" description="Basic and acidic residues" evidence="1">
    <location>
        <begin position="1"/>
        <end position="10"/>
    </location>
</feature>
<proteinExistence type="predicted"/>
<evidence type="ECO:0000313" key="2">
    <source>
        <dbReference type="EMBL" id="OCK80382.1"/>
    </source>
</evidence>
<dbReference type="AlphaFoldDB" id="A0A8E2EAL0"/>
<gene>
    <name evidence="2" type="ORF">K432DRAFT_382278</name>
</gene>
<reference evidence="2 3" key="1">
    <citation type="journal article" date="2016" name="Nat. Commun.">
        <title>Ectomycorrhizal ecology is imprinted in the genome of the dominant symbiotic fungus Cenococcum geophilum.</title>
        <authorList>
            <consortium name="DOE Joint Genome Institute"/>
            <person name="Peter M."/>
            <person name="Kohler A."/>
            <person name="Ohm R.A."/>
            <person name="Kuo A."/>
            <person name="Krutzmann J."/>
            <person name="Morin E."/>
            <person name="Arend M."/>
            <person name="Barry K.W."/>
            <person name="Binder M."/>
            <person name="Choi C."/>
            <person name="Clum A."/>
            <person name="Copeland A."/>
            <person name="Grisel N."/>
            <person name="Haridas S."/>
            <person name="Kipfer T."/>
            <person name="LaButti K."/>
            <person name="Lindquist E."/>
            <person name="Lipzen A."/>
            <person name="Maire R."/>
            <person name="Meier B."/>
            <person name="Mihaltcheva S."/>
            <person name="Molinier V."/>
            <person name="Murat C."/>
            <person name="Poggeler S."/>
            <person name="Quandt C.A."/>
            <person name="Sperisen C."/>
            <person name="Tritt A."/>
            <person name="Tisserant E."/>
            <person name="Crous P.W."/>
            <person name="Henrissat B."/>
            <person name="Nehls U."/>
            <person name="Egli S."/>
            <person name="Spatafora J.W."/>
            <person name="Grigoriev I.V."/>
            <person name="Martin F.M."/>
        </authorList>
    </citation>
    <scope>NUCLEOTIDE SEQUENCE [LARGE SCALE GENOMIC DNA]</scope>
    <source>
        <strain evidence="2 3">CBS 459.81</strain>
    </source>
</reference>
<keyword evidence="3" id="KW-1185">Reference proteome</keyword>
<feature type="region of interest" description="Disordered" evidence="1">
    <location>
        <begin position="1"/>
        <end position="27"/>
    </location>
</feature>